<proteinExistence type="predicted"/>
<name>A0A668TH67_OREAU</name>
<keyword evidence="10" id="KW-0393">Immunoglobulin domain</keyword>
<dbReference type="InterPro" id="IPR047012">
    <property type="entry name" value="ICAM_VCAM"/>
</dbReference>
<keyword evidence="4" id="KW-0677">Repeat</keyword>
<keyword evidence="2" id="KW-0812">Transmembrane</keyword>
<keyword evidence="13" id="KW-1185">Reference proteome</keyword>
<dbReference type="InterPro" id="IPR003987">
    <property type="entry name" value="ICAM_VCAM_N"/>
</dbReference>
<dbReference type="PANTHER" id="PTHR13771">
    <property type="entry name" value="INTERCELLULAR ADHESION MOLECULE"/>
    <property type="match status" value="1"/>
</dbReference>
<comment type="subcellular location">
    <subcellularLocation>
        <location evidence="1">Membrane</location>
        <topology evidence="1">Single-pass type I membrane protein</topology>
    </subcellularLocation>
</comment>
<keyword evidence="7" id="KW-0472">Membrane</keyword>
<evidence type="ECO:0000256" key="6">
    <source>
        <dbReference type="ARBA" id="ARBA00022989"/>
    </source>
</evidence>
<evidence type="ECO:0000256" key="8">
    <source>
        <dbReference type="ARBA" id="ARBA00023157"/>
    </source>
</evidence>
<dbReference type="PROSITE" id="PS50835">
    <property type="entry name" value="IG_LIKE"/>
    <property type="match status" value="1"/>
</dbReference>
<dbReference type="PANTHER" id="PTHR13771:SF9">
    <property type="entry name" value="INTERCELLULAR ADHESION MOLECULE 5"/>
    <property type="match status" value="1"/>
</dbReference>
<keyword evidence="5" id="KW-0130">Cell adhesion</keyword>
<evidence type="ECO:0000256" key="10">
    <source>
        <dbReference type="ARBA" id="ARBA00023319"/>
    </source>
</evidence>
<feature type="domain" description="Ig-like" evidence="11">
    <location>
        <begin position="114"/>
        <end position="211"/>
    </location>
</feature>
<evidence type="ECO:0000256" key="3">
    <source>
        <dbReference type="ARBA" id="ARBA00022729"/>
    </source>
</evidence>
<evidence type="ECO:0000256" key="4">
    <source>
        <dbReference type="ARBA" id="ARBA00022737"/>
    </source>
</evidence>
<keyword evidence="8" id="KW-1015">Disulfide bond</keyword>
<accession>A0A668TH67</accession>
<dbReference type="AlphaFoldDB" id="A0A668TH67"/>
<protein>
    <recommendedName>
        <fullName evidence="11">Ig-like domain-containing protein</fullName>
    </recommendedName>
</protein>
<dbReference type="Gene3D" id="2.60.40.10">
    <property type="entry name" value="Immunoglobulins"/>
    <property type="match status" value="2"/>
</dbReference>
<evidence type="ECO:0000256" key="5">
    <source>
        <dbReference type="ARBA" id="ARBA00022889"/>
    </source>
</evidence>
<reference evidence="12" key="1">
    <citation type="submission" date="2025-08" db="UniProtKB">
        <authorList>
            <consortium name="Ensembl"/>
        </authorList>
    </citation>
    <scope>IDENTIFICATION</scope>
</reference>
<dbReference type="GO" id="GO:0016020">
    <property type="term" value="C:membrane"/>
    <property type="evidence" value="ECO:0007669"/>
    <property type="project" value="UniProtKB-SubCell"/>
</dbReference>
<organism evidence="12 13">
    <name type="scientific">Oreochromis aureus</name>
    <name type="common">Israeli tilapia</name>
    <name type="synonym">Chromis aureus</name>
    <dbReference type="NCBI Taxonomy" id="47969"/>
    <lineage>
        <taxon>Eukaryota</taxon>
        <taxon>Metazoa</taxon>
        <taxon>Chordata</taxon>
        <taxon>Craniata</taxon>
        <taxon>Vertebrata</taxon>
        <taxon>Euteleostomi</taxon>
        <taxon>Actinopterygii</taxon>
        <taxon>Neopterygii</taxon>
        <taxon>Teleostei</taxon>
        <taxon>Neoteleostei</taxon>
        <taxon>Acanthomorphata</taxon>
        <taxon>Ovalentaria</taxon>
        <taxon>Cichlomorphae</taxon>
        <taxon>Cichliformes</taxon>
        <taxon>Cichlidae</taxon>
        <taxon>African cichlids</taxon>
        <taxon>Pseudocrenilabrinae</taxon>
        <taxon>Oreochromini</taxon>
        <taxon>Oreochromis</taxon>
    </lineage>
</organism>
<dbReference type="SUPFAM" id="SSF48726">
    <property type="entry name" value="Immunoglobulin"/>
    <property type="match status" value="2"/>
</dbReference>
<reference evidence="12" key="2">
    <citation type="submission" date="2025-09" db="UniProtKB">
        <authorList>
            <consortium name="Ensembl"/>
        </authorList>
    </citation>
    <scope>IDENTIFICATION</scope>
</reference>
<dbReference type="Ensembl" id="ENSOABT00000027289.2">
    <property type="protein sequence ID" value="ENSOABP00000026529.2"/>
    <property type="gene ID" value="ENSOABG00000012541.2"/>
</dbReference>
<dbReference type="InterPro" id="IPR007110">
    <property type="entry name" value="Ig-like_dom"/>
</dbReference>
<evidence type="ECO:0000256" key="7">
    <source>
        <dbReference type="ARBA" id="ARBA00023136"/>
    </source>
</evidence>
<evidence type="ECO:0000256" key="9">
    <source>
        <dbReference type="ARBA" id="ARBA00023180"/>
    </source>
</evidence>
<dbReference type="InterPro" id="IPR013783">
    <property type="entry name" value="Ig-like_fold"/>
</dbReference>
<sequence length="247" mass="27500">MSSDVKLSWTLDHMDQNFMSVLKHTMFQPTVMNPSEIVVTFGDPVSVNCSTSARYVTGMGWEAPFGGTGFKPPPVVTWRVDKLEEWTPSPFCYATLADGSRCTSHPVIIVYKTPDFVSVPDMARGPMVEGIGYNLKCDIYNVAPVQNLIVKWYRGNETVLTQTFNGSALTPVNTSSTLRISTQRDYNGLIFRCEAELHLRPKGPKFPPNVTSPPYTAVVLCKISTNLLHVSLSTMDLHGCCEFKRDH</sequence>
<evidence type="ECO:0000259" key="11">
    <source>
        <dbReference type="PROSITE" id="PS50835"/>
    </source>
</evidence>
<evidence type="ECO:0000313" key="12">
    <source>
        <dbReference type="Ensembl" id="ENSOABP00000026529.2"/>
    </source>
</evidence>
<dbReference type="InterPro" id="IPR036179">
    <property type="entry name" value="Ig-like_dom_sf"/>
</dbReference>
<evidence type="ECO:0000256" key="1">
    <source>
        <dbReference type="ARBA" id="ARBA00004479"/>
    </source>
</evidence>
<evidence type="ECO:0000313" key="13">
    <source>
        <dbReference type="Proteomes" id="UP000472276"/>
    </source>
</evidence>
<keyword evidence="6" id="KW-1133">Transmembrane helix</keyword>
<dbReference type="Proteomes" id="UP000472276">
    <property type="component" value="Unassembled WGS sequence"/>
</dbReference>
<dbReference type="OMA" id="EEWTPNP"/>
<dbReference type="GO" id="GO:0098609">
    <property type="term" value="P:cell-cell adhesion"/>
    <property type="evidence" value="ECO:0007669"/>
    <property type="project" value="InterPro"/>
</dbReference>
<dbReference type="GO" id="GO:0005178">
    <property type="term" value="F:integrin binding"/>
    <property type="evidence" value="ECO:0007669"/>
    <property type="project" value="InterPro"/>
</dbReference>
<keyword evidence="9" id="KW-0325">Glycoprotein</keyword>
<keyword evidence="3" id="KW-0732">Signal</keyword>
<dbReference type="PRINTS" id="PR01472">
    <property type="entry name" value="ICAMVCAM1"/>
</dbReference>
<evidence type="ECO:0000256" key="2">
    <source>
        <dbReference type="ARBA" id="ARBA00022692"/>
    </source>
</evidence>